<feature type="domain" description="Tyrosine specific protein phosphatases" evidence="6">
    <location>
        <begin position="147"/>
        <end position="219"/>
    </location>
</feature>
<dbReference type="InterPro" id="IPR000387">
    <property type="entry name" value="Tyr_Pase_dom"/>
</dbReference>
<dbReference type="GO" id="GO:0008330">
    <property type="term" value="F:protein tyrosine/threonine phosphatase activity"/>
    <property type="evidence" value="ECO:0007669"/>
    <property type="project" value="TreeGrafter"/>
</dbReference>
<dbReference type="STRING" id="1230097.A0A423WVM8"/>
<evidence type="ECO:0000256" key="3">
    <source>
        <dbReference type="ARBA" id="ARBA00022801"/>
    </source>
</evidence>
<dbReference type="Gene3D" id="3.90.190.10">
    <property type="entry name" value="Protein tyrosine phosphatase superfamily"/>
    <property type="match status" value="1"/>
</dbReference>
<reference evidence="7 8" key="1">
    <citation type="submission" date="2015-09" db="EMBL/GenBank/DDBJ databases">
        <title>Host preference determinants of Valsa canker pathogens revealed by comparative genomics.</title>
        <authorList>
            <person name="Yin Z."/>
            <person name="Huang L."/>
        </authorList>
    </citation>
    <scope>NUCLEOTIDE SEQUENCE [LARGE SCALE GENOMIC DNA]</scope>
    <source>
        <strain evidence="7 8">SXYLt</strain>
    </source>
</reference>
<name>A0A423WVM8_9PEZI</name>
<proteinExistence type="inferred from homology"/>
<gene>
    <name evidence="7" type="ORF">VPNG_07086</name>
</gene>
<feature type="region of interest" description="Disordered" evidence="5">
    <location>
        <begin position="264"/>
        <end position="315"/>
    </location>
</feature>
<dbReference type="PANTHER" id="PTHR10159:SF519">
    <property type="entry name" value="DUAL SPECIFICITY PROTEIN PHOSPHATASE MPK3"/>
    <property type="match status" value="1"/>
</dbReference>
<keyword evidence="8" id="KW-1185">Reference proteome</keyword>
<feature type="compositionally biased region" description="Polar residues" evidence="5">
    <location>
        <begin position="280"/>
        <end position="310"/>
    </location>
</feature>
<comment type="caution">
    <text evidence="7">The sequence shown here is derived from an EMBL/GenBank/DDBJ whole genome shotgun (WGS) entry which is preliminary data.</text>
</comment>
<dbReference type="PROSITE" id="PS50056">
    <property type="entry name" value="TYR_PHOSPHATASE_2"/>
    <property type="match status" value="1"/>
</dbReference>
<keyword evidence="4" id="KW-0904">Protein phosphatase</keyword>
<comment type="similarity">
    <text evidence="1">Belongs to the protein-tyrosine phosphatase family. Non-receptor class dual specificity subfamily.</text>
</comment>
<evidence type="ECO:0000256" key="5">
    <source>
        <dbReference type="SAM" id="MobiDB-lite"/>
    </source>
</evidence>
<dbReference type="GO" id="GO:0005737">
    <property type="term" value="C:cytoplasm"/>
    <property type="evidence" value="ECO:0007669"/>
    <property type="project" value="TreeGrafter"/>
</dbReference>
<evidence type="ECO:0000313" key="8">
    <source>
        <dbReference type="Proteomes" id="UP000285146"/>
    </source>
</evidence>
<evidence type="ECO:0000256" key="2">
    <source>
        <dbReference type="ARBA" id="ARBA00013064"/>
    </source>
</evidence>
<organism evidence="7 8">
    <name type="scientific">Cytospora leucostoma</name>
    <dbReference type="NCBI Taxonomy" id="1230097"/>
    <lineage>
        <taxon>Eukaryota</taxon>
        <taxon>Fungi</taxon>
        <taxon>Dikarya</taxon>
        <taxon>Ascomycota</taxon>
        <taxon>Pezizomycotina</taxon>
        <taxon>Sordariomycetes</taxon>
        <taxon>Sordariomycetidae</taxon>
        <taxon>Diaporthales</taxon>
        <taxon>Cytosporaceae</taxon>
        <taxon>Cytospora</taxon>
    </lineage>
</organism>
<sequence>MAGPVSSAWFDLFEENRASNAESSLGSYDSLSDLDAVPGLGFLKDLIWEEIRTWVANNTDPMPEIRHGDLDGPGRVFLGGMNHALNDDTLREHAISAVVSIHPKDLLAWHPTNPSYGLRRFQVAESSCPVEYHLMIPLEDKRNADLMEYFGQTYAFMRTHLQEGRNILVHCKSGRSRSVAVIIAYLQRKYYETTTRPQELPLDEALEQMVSYREAVTESIRVQRLPVSIIMERFEALLHLYDLQLLGHPGYAQERIDEFPEPLAGEKKAADSQAADSEVVGSQGTEPQAPSSQVPGSETVESQTIGSQPSAGRKRVKKKGGAAILKICTAIVFFKHNQKPPVSVVERLFEVNEAYFYELEASEHQGIAYARDSGHAHLGMCAFYDKFADEFGYESPTAVSLLASETK</sequence>
<protein>
    <recommendedName>
        <fullName evidence="2">protein-tyrosine-phosphatase</fullName>
        <ecNumber evidence="2">3.1.3.48</ecNumber>
    </recommendedName>
</protein>
<dbReference type="InterPro" id="IPR029021">
    <property type="entry name" value="Prot-tyrosine_phosphatase-like"/>
</dbReference>
<dbReference type="GO" id="GO:0017017">
    <property type="term" value="F:MAP kinase tyrosine/serine/threonine phosphatase activity"/>
    <property type="evidence" value="ECO:0007669"/>
    <property type="project" value="TreeGrafter"/>
</dbReference>
<dbReference type="EC" id="3.1.3.48" evidence="2"/>
<evidence type="ECO:0000256" key="1">
    <source>
        <dbReference type="ARBA" id="ARBA00008601"/>
    </source>
</evidence>
<dbReference type="Proteomes" id="UP000285146">
    <property type="component" value="Unassembled WGS sequence"/>
</dbReference>
<dbReference type="InParanoid" id="A0A423WVM8"/>
<dbReference type="CDD" id="cd14498">
    <property type="entry name" value="DSP"/>
    <property type="match status" value="1"/>
</dbReference>
<dbReference type="OrthoDB" id="539213at2759"/>
<dbReference type="PANTHER" id="PTHR10159">
    <property type="entry name" value="DUAL SPECIFICITY PROTEIN PHOSPHATASE"/>
    <property type="match status" value="1"/>
</dbReference>
<evidence type="ECO:0000256" key="4">
    <source>
        <dbReference type="ARBA" id="ARBA00022912"/>
    </source>
</evidence>
<dbReference type="InterPro" id="IPR020422">
    <property type="entry name" value="TYR_PHOSPHATASE_DUAL_dom"/>
</dbReference>
<dbReference type="EMBL" id="LKEB01000038">
    <property type="protein sequence ID" value="ROW07514.1"/>
    <property type="molecule type" value="Genomic_DNA"/>
</dbReference>
<dbReference type="GO" id="GO:0043409">
    <property type="term" value="P:negative regulation of MAPK cascade"/>
    <property type="evidence" value="ECO:0007669"/>
    <property type="project" value="TreeGrafter"/>
</dbReference>
<dbReference type="Pfam" id="PF00782">
    <property type="entry name" value="DSPc"/>
    <property type="match status" value="1"/>
</dbReference>
<dbReference type="SUPFAM" id="SSF52799">
    <property type="entry name" value="(Phosphotyrosine protein) phosphatases II"/>
    <property type="match status" value="1"/>
</dbReference>
<dbReference type="GO" id="GO:0033550">
    <property type="term" value="F:MAP kinase tyrosine phosphatase activity"/>
    <property type="evidence" value="ECO:0007669"/>
    <property type="project" value="TreeGrafter"/>
</dbReference>
<dbReference type="InterPro" id="IPR000340">
    <property type="entry name" value="Dual-sp_phosphatase_cat-dom"/>
</dbReference>
<keyword evidence="3" id="KW-0378">Hydrolase</keyword>
<accession>A0A423WVM8</accession>
<dbReference type="SMART" id="SM00195">
    <property type="entry name" value="DSPc"/>
    <property type="match status" value="1"/>
</dbReference>
<dbReference type="AlphaFoldDB" id="A0A423WVM8"/>
<evidence type="ECO:0000313" key="7">
    <source>
        <dbReference type="EMBL" id="ROW07514.1"/>
    </source>
</evidence>
<evidence type="ECO:0000259" key="6">
    <source>
        <dbReference type="PROSITE" id="PS50056"/>
    </source>
</evidence>